<evidence type="ECO:0000313" key="3">
    <source>
        <dbReference type="Proteomes" id="UP000254938"/>
    </source>
</evidence>
<dbReference type="AlphaFoldDB" id="A0A377TK63"/>
<sequence length="212" mass="24570">MNLFIYNKNIAAIFLGVVLLSILITLSPAITLHYVDIDIVFFSILMSHFIMVTLLYFLCLRKITGCIIRVKSDSATVKLTSLLFLVIVFIQLAVYCYRDSFFHYETSHINWMVVIVLTLVVPYYEEIVYRVCAFGFLSTIYKKNLIIPCVLTSLFFCLMHFQYYNILDQIVLFVVSVLLLMVRIKSQSPLYPMLMHSGMNAFIILLNIKITL</sequence>
<dbReference type="InterPro" id="IPR003675">
    <property type="entry name" value="Rce1/LyrA-like_dom"/>
</dbReference>
<keyword evidence="2" id="KW-0645">Protease</keyword>
<proteinExistence type="predicted"/>
<protein>
    <submittedName>
        <fullName evidence="2">Putative membrane-bound protease</fullName>
    </submittedName>
</protein>
<evidence type="ECO:0000259" key="1">
    <source>
        <dbReference type="Pfam" id="PF02517"/>
    </source>
</evidence>
<keyword evidence="2" id="KW-0378">Hydrolase</keyword>
<reference evidence="2 3" key="1">
    <citation type="submission" date="2018-06" db="EMBL/GenBank/DDBJ databases">
        <authorList>
            <consortium name="Pathogen Informatics"/>
            <person name="Doyle S."/>
        </authorList>
    </citation>
    <scope>NUCLEOTIDE SEQUENCE [LARGE SCALE GENOMIC DNA]</scope>
    <source>
        <strain evidence="2 3">NCTC9140</strain>
    </source>
</reference>
<gene>
    <name evidence="2" type="ORF">NCTC9140_00122</name>
</gene>
<dbReference type="Pfam" id="PF02517">
    <property type="entry name" value="Rce1-like"/>
    <property type="match status" value="1"/>
</dbReference>
<organism evidence="2 3">
    <name type="scientific">Klebsiella pneumoniae</name>
    <dbReference type="NCBI Taxonomy" id="573"/>
    <lineage>
        <taxon>Bacteria</taxon>
        <taxon>Pseudomonadati</taxon>
        <taxon>Pseudomonadota</taxon>
        <taxon>Gammaproteobacteria</taxon>
        <taxon>Enterobacterales</taxon>
        <taxon>Enterobacteriaceae</taxon>
        <taxon>Klebsiella/Raoultella group</taxon>
        <taxon>Klebsiella</taxon>
        <taxon>Klebsiella pneumoniae complex</taxon>
    </lineage>
</organism>
<dbReference type="GO" id="GO:0006508">
    <property type="term" value="P:proteolysis"/>
    <property type="evidence" value="ECO:0007669"/>
    <property type="project" value="UniProtKB-KW"/>
</dbReference>
<dbReference type="RefSeq" id="WP_032435760.1">
    <property type="nucleotide sequence ID" value="NZ_CAAGTE010000021.1"/>
</dbReference>
<dbReference type="EMBL" id="UGKQ01000001">
    <property type="protein sequence ID" value="STS78490.1"/>
    <property type="molecule type" value="Genomic_DNA"/>
</dbReference>
<name>A0A377TK63_KLEPN</name>
<dbReference type="Proteomes" id="UP000254938">
    <property type="component" value="Unassembled WGS sequence"/>
</dbReference>
<accession>A0A377TK63</accession>
<evidence type="ECO:0000313" key="2">
    <source>
        <dbReference type="EMBL" id="STS78490.1"/>
    </source>
</evidence>
<dbReference type="GO" id="GO:0080120">
    <property type="term" value="P:CAAX-box protein maturation"/>
    <property type="evidence" value="ECO:0007669"/>
    <property type="project" value="UniProtKB-ARBA"/>
</dbReference>
<feature type="domain" description="CAAX prenyl protease 2/Lysostaphin resistance protein A-like" evidence="1">
    <location>
        <begin position="111"/>
        <end position="202"/>
    </location>
</feature>
<dbReference type="GO" id="GO:0004175">
    <property type="term" value="F:endopeptidase activity"/>
    <property type="evidence" value="ECO:0007669"/>
    <property type="project" value="UniProtKB-ARBA"/>
</dbReference>